<dbReference type="Gene3D" id="3.20.20.80">
    <property type="entry name" value="Glycosidases"/>
    <property type="match status" value="1"/>
</dbReference>
<evidence type="ECO:0000313" key="2">
    <source>
        <dbReference type="EMBL" id="GGK47424.1"/>
    </source>
</evidence>
<dbReference type="Pfam" id="PF00353">
    <property type="entry name" value="HemolysinCabind"/>
    <property type="match status" value="1"/>
</dbReference>
<dbReference type="Pfam" id="PF13946">
    <property type="entry name" value="DUF4214"/>
    <property type="match status" value="1"/>
</dbReference>
<dbReference type="Gene3D" id="1.10.3130.20">
    <property type="entry name" value="Phycobilisome linker domain"/>
    <property type="match status" value="1"/>
</dbReference>
<dbReference type="AlphaFoldDB" id="A0A917QFH6"/>
<dbReference type="InterPro" id="IPR025282">
    <property type="entry name" value="DUF4214"/>
</dbReference>
<evidence type="ECO:0000259" key="1">
    <source>
        <dbReference type="Pfam" id="PF13946"/>
    </source>
</evidence>
<dbReference type="EMBL" id="BMMF01000012">
    <property type="protein sequence ID" value="GGK47424.1"/>
    <property type="molecule type" value="Genomic_DNA"/>
</dbReference>
<dbReference type="Pfam" id="PF22612">
    <property type="entry name" value="GH113"/>
    <property type="match status" value="1"/>
</dbReference>
<accession>A0A917QFH6</accession>
<dbReference type="InterPro" id="IPR017853">
    <property type="entry name" value="GH"/>
</dbReference>
<dbReference type="InterPro" id="IPR011049">
    <property type="entry name" value="Serralysin-like_metalloprot_C"/>
</dbReference>
<dbReference type="Gene3D" id="2.150.10.10">
    <property type="entry name" value="Serralysin-like metalloprotease, C-terminal"/>
    <property type="match status" value="1"/>
</dbReference>
<gene>
    <name evidence="2" type="ORF">GCM10011322_38120</name>
</gene>
<feature type="domain" description="DUF4214" evidence="1">
    <location>
        <begin position="506"/>
        <end position="577"/>
    </location>
</feature>
<dbReference type="InterPro" id="IPR055151">
    <property type="entry name" value="GH113"/>
</dbReference>
<dbReference type="InterPro" id="IPR001343">
    <property type="entry name" value="Hemolysn_Ca-bd"/>
</dbReference>
<name>A0A917QFH6_9HYPH</name>
<dbReference type="GO" id="GO:0005509">
    <property type="term" value="F:calcium ion binding"/>
    <property type="evidence" value="ECO:0007669"/>
    <property type="project" value="InterPro"/>
</dbReference>
<proteinExistence type="predicted"/>
<dbReference type="InterPro" id="IPR038255">
    <property type="entry name" value="PBS_linker_sf"/>
</dbReference>
<sequence>MPHDDADAITGEQDVDWRSATFFLIREENVSFPLERQLASFRDYVATYQASGLNTITLVWMNPVDAQTGQILEGFSDPPWPLVRESLDTVEAFTAAARDMGMNVVWKPHFVVDANHPDNVNQISAPNIDVANFLAEVRAFWREAAPRSEAAGADMVILGTEHADYGAGVHEAAWRAIIADVREVYSGILTYNANSILGRDYIAGADDVGFWDALDLIALSMYAPLARDATTTYENAYRTLFDNPANVADPGPGVNIPTILADLAARFGKPVYFSEAGAASHVDALLVPPAPGFVSAQSYEAQRILYQVHLDVFGNYDWFSGINWWGEHNEFSPGPSSADWPGYFSDFLKRGYDFLGKPSGEAVAAAWRDGVPPPPIDYLGTQNADRAIGGRGDDVFVGRGGNDTLIGAAGIDRARYEGVAADYVVTGDLRAASVRDARPGRDGTDALAAIERIVFADRTLALDVAGAPGEMYRLYQAAFARRPDEAGLGFWITEFEAGRVDLRGAAAAFVASREFTQTYGLASEIGDRAYVDLLYGNVLGRPADEAGALFWTQRMASGTSREEVLGLFAQSPENVALVAPAVADGIWYV</sequence>
<dbReference type="SUPFAM" id="SSF51120">
    <property type="entry name" value="beta-Roll"/>
    <property type="match status" value="1"/>
</dbReference>
<dbReference type="Proteomes" id="UP000600449">
    <property type="component" value="Unassembled WGS sequence"/>
</dbReference>
<organism evidence="2 3">
    <name type="scientific">Salinarimonas ramus</name>
    <dbReference type="NCBI Taxonomy" id="690164"/>
    <lineage>
        <taxon>Bacteria</taxon>
        <taxon>Pseudomonadati</taxon>
        <taxon>Pseudomonadota</taxon>
        <taxon>Alphaproteobacteria</taxon>
        <taxon>Hyphomicrobiales</taxon>
        <taxon>Salinarimonadaceae</taxon>
        <taxon>Salinarimonas</taxon>
    </lineage>
</organism>
<keyword evidence="3" id="KW-1185">Reference proteome</keyword>
<dbReference type="SUPFAM" id="SSF51445">
    <property type="entry name" value="(Trans)glycosidases"/>
    <property type="match status" value="1"/>
</dbReference>
<protein>
    <recommendedName>
        <fullName evidence="1">DUF4214 domain-containing protein</fullName>
    </recommendedName>
</protein>
<reference evidence="2 3" key="1">
    <citation type="journal article" date="2014" name="Int. J. Syst. Evol. Microbiol.">
        <title>Complete genome sequence of Corynebacterium casei LMG S-19264T (=DSM 44701T), isolated from a smear-ripened cheese.</title>
        <authorList>
            <consortium name="US DOE Joint Genome Institute (JGI-PGF)"/>
            <person name="Walter F."/>
            <person name="Albersmeier A."/>
            <person name="Kalinowski J."/>
            <person name="Ruckert C."/>
        </authorList>
    </citation>
    <scope>NUCLEOTIDE SEQUENCE [LARGE SCALE GENOMIC DNA]</scope>
    <source>
        <strain evidence="2 3">CGMCC 1.9161</strain>
    </source>
</reference>
<comment type="caution">
    <text evidence="2">The sequence shown here is derived from an EMBL/GenBank/DDBJ whole genome shotgun (WGS) entry which is preliminary data.</text>
</comment>
<evidence type="ECO:0000313" key="3">
    <source>
        <dbReference type="Proteomes" id="UP000600449"/>
    </source>
</evidence>